<dbReference type="Proteomes" id="UP000217528">
    <property type="component" value="Unassembled WGS sequence"/>
</dbReference>
<dbReference type="Proteomes" id="UP000246004">
    <property type="component" value="Unassembled WGS sequence"/>
</dbReference>
<dbReference type="AlphaFoldDB" id="A0A2A2HG79"/>
<evidence type="ECO:0000313" key="4">
    <source>
        <dbReference type="EMBL" id="PWL08320.1"/>
    </source>
</evidence>
<gene>
    <name evidence="3" type="ORF">ASJ82_03305</name>
    <name evidence="4" type="ORF">MSCUN_07560</name>
</gene>
<accession>A0A2A2HG79</accession>
<protein>
    <submittedName>
        <fullName evidence="3">Uncharacterized protein</fullName>
    </submittedName>
</protein>
<feature type="region of interest" description="Disordered" evidence="1">
    <location>
        <begin position="156"/>
        <end position="205"/>
    </location>
</feature>
<dbReference type="EMBL" id="LWMS01000020">
    <property type="protein sequence ID" value="PWL08320.1"/>
    <property type="molecule type" value="Genomic_DNA"/>
</dbReference>
<keyword evidence="2" id="KW-0812">Transmembrane</keyword>
<organism evidence="3 5">
    <name type="scientific">Methanosphaera cuniculi</name>
    <dbReference type="NCBI Taxonomy" id="1077256"/>
    <lineage>
        <taxon>Archaea</taxon>
        <taxon>Methanobacteriati</taxon>
        <taxon>Methanobacteriota</taxon>
        <taxon>Methanomada group</taxon>
        <taxon>Methanobacteria</taxon>
        <taxon>Methanobacteriales</taxon>
        <taxon>Methanobacteriaceae</taxon>
        <taxon>Methanosphaera</taxon>
    </lineage>
</organism>
<dbReference type="EMBL" id="LMVN01000001">
    <property type="protein sequence ID" value="PAV08233.1"/>
    <property type="molecule type" value="Genomic_DNA"/>
</dbReference>
<keyword evidence="5" id="KW-1185">Reference proteome</keyword>
<dbReference type="RefSeq" id="WP_095607883.1">
    <property type="nucleotide sequence ID" value="NZ_LMVN01000001.1"/>
</dbReference>
<comment type="caution">
    <text evidence="3">The sequence shown here is derived from an EMBL/GenBank/DDBJ whole genome shotgun (WGS) entry which is preliminary data.</text>
</comment>
<reference evidence="4 6" key="1">
    <citation type="submission" date="2016-04" db="EMBL/GenBank/DDBJ databases">
        <title>Genome sequence of Methanosphaera cuniculi DSM 4103.</title>
        <authorList>
            <person name="Poehlein A."/>
            <person name="Seedorf H."/>
            <person name="Daniel R."/>
        </authorList>
    </citation>
    <scope>NUCLEOTIDE SEQUENCE [LARGE SCALE GENOMIC DNA]</scope>
    <source>
        <strain evidence="4 6">DSM 4103</strain>
    </source>
</reference>
<sequence length="254" mass="28746">MRQKNKILIIILIIIAFILGVYSYSSYDTYQNLTMDGLTCEVPESSVNVTNQTDYQIYENNKENLKIIVYNKYPDNENITNQTTSFDDVKNTAQKDAKPTTKNNQTFNKTPSGLCSYYADYSGRNVLITTPDENTMIHILQTLKVELLEQVDLENNATDNQTTVNKDTNNKDASSNTQSSSKKSSSKSSSKSSGGGDDGYHYSPQYGQYVKSYTTSDGVQHIRGRDGYHEYYNPHTGHIHSKFPNGVEYDDYFT</sequence>
<dbReference type="OrthoDB" id="77980at2157"/>
<evidence type="ECO:0000313" key="3">
    <source>
        <dbReference type="EMBL" id="PAV08233.1"/>
    </source>
</evidence>
<feature type="transmembrane region" description="Helical" evidence="2">
    <location>
        <begin position="7"/>
        <end position="25"/>
    </location>
</feature>
<feature type="compositionally biased region" description="Polar residues" evidence="1">
    <location>
        <begin position="156"/>
        <end position="178"/>
    </location>
</feature>
<proteinExistence type="predicted"/>
<reference evidence="3 5" key="2">
    <citation type="journal article" date="2017" name="BMC Genomics">
        <title>Genomic analysis of methanogenic archaea reveals a shift towards energy conservation.</title>
        <authorList>
            <person name="Gilmore S.P."/>
            <person name="Henske J.K."/>
            <person name="Sexton J.A."/>
            <person name="Solomon K.V."/>
            <person name="Seppala S."/>
            <person name="Yoo J.I."/>
            <person name="Huyett L.M."/>
            <person name="Pressman A."/>
            <person name="Cogan J.Z."/>
            <person name="Kivenson V."/>
            <person name="Peng X."/>
            <person name="Tan Y."/>
            <person name="Valentine D.L."/>
            <person name="O'Malley M.A."/>
        </authorList>
    </citation>
    <scope>NUCLEOTIDE SEQUENCE [LARGE SCALE GENOMIC DNA]</scope>
    <source>
        <strain evidence="3 5">1R-7</strain>
    </source>
</reference>
<name>A0A2A2HG79_9EURY</name>
<evidence type="ECO:0000256" key="1">
    <source>
        <dbReference type="SAM" id="MobiDB-lite"/>
    </source>
</evidence>
<feature type="compositionally biased region" description="Low complexity" evidence="1">
    <location>
        <begin position="179"/>
        <end position="192"/>
    </location>
</feature>
<keyword evidence="2" id="KW-1133">Transmembrane helix</keyword>
<evidence type="ECO:0000313" key="5">
    <source>
        <dbReference type="Proteomes" id="UP000217528"/>
    </source>
</evidence>
<evidence type="ECO:0000313" key="6">
    <source>
        <dbReference type="Proteomes" id="UP000246004"/>
    </source>
</evidence>
<evidence type="ECO:0000256" key="2">
    <source>
        <dbReference type="SAM" id="Phobius"/>
    </source>
</evidence>
<keyword evidence="2" id="KW-0472">Membrane</keyword>